<comment type="caution">
    <text evidence="1">The sequence shown here is derived from an EMBL/GenBank/DDBJ whole genome shotgun (WGS) entry which is preliminary data.</text>
</comment>
<dbReference type="Gene3D" id="3.40.50.12090">
    <property type="match status" value="1"/>
</dbReference>
<dbReference type="InterPro" id="IPR007253">
    <property type="entry name" value="Cell_wall-bd_2"/>
</dbReference>
<sequence>MKKNLIPLKISKSLKDLDIKNVYVIGGNSTIDEKVTKQLPKIKERIFGTNRYETSVMIAKSKFSESTHAFISSGNLFSDSLVIGAIGGKHHIPVLLTKQNEAKKTADYIKNSMINEFTVIGGKTAVNDEIIMKILK</sequence>
<reference evidence="1 2" key="1">
    <citation type="submission" date="2020-05" db="EMBL/GenBank/DDBJ databases">
        <title>Draft genome of xy-202 and genomic insight in genome of the genus Peptostreptococcus.</title>
        <authorList>
            <person name="Zhang Z."/>
        </authorList>
    </citation>
    <scope>NUCLEOTIDE SEQUENCE [LARGE SCALE GENOMIC DNA]</scope>
    <source>
        <strain evidence="1 2">DSM 27025</strain>
    </source>
</reference>
<dbReference type="Pfam" id="PF04122">
    <property type="entry name" value="CW_binding_2"/>
    <property type="match status" value="1"/>
</dbReference>
<name>A0ABR6TK59_9FIRM</name>
<gene>
    <name evidence="1" type="ORF">HLB29_03750</name>
</gene>
<proteinExistence type="predicted"/>
<evidence type="ECO:0000313" key="1">
    <source>
        <dbReference type="EMBL" id="MBC2575794.1"/>
    </source>
</evidence>
<organism evidence="1 2">
    <name type="scientific">Peptostreptococcus canis</name>
    <dbReference type="NCBI Taxonomy" id="1159213"/>
    <lineage>
        <taxon>Bacteria</taxon>
        <taxon>Bacillati</taxon>
        <taxon>Bacillota</taxon>
        <taxon>Clostridia</taxon>
        <taxon>Peptostreptococcales</taxon>
        <taxon>Peptostreptococcaceae</taxon>
        <taxon>Peptostreptococcus</taxon>
    </lineage>
</organism>
<accession>A0ABR6TK59</accession>
<protein>
    <submittedName>
        <fullName evidence="1">Cell wall-binding repeat-containing protein</fullName>
    </submittedName>
</protein>
<dbReference type="Proteomes" id="UP000713904">
    <property type="component" value="Unassembled WGS sequence"/>
</dbReference>
<keyword evidence="2" id="KW-1185">Reference proteome</keyword>
<evidence type="ECO:0000313" key="2">
    <source>
        <dbReference type="Proteomes" id="UP000713904"/>
    </source>
</evidence>
<dbReference type="EMBL" id="JABGBW010000002">
    <property type="protein sequence ID" value="MBC2575794.1"/>
    <property type="molecule type" value="Genomic_DNA"/>
</dbReference>